<proteinExistence type="predicted"/>
<dbReference type="AlphaFoldDB" id="A0AAW7CFF1"/>
<dbReference type="EMBL" id="JASUZX010000001">
    <property type="protein sequence ID" value="MDL5039611.1"/>
    <property type="molecule type" value="Genomic_DNA"/>
</dbReference>
<protein>
    <submittedName>
        <fullName evidence="2">Uncharacterized protein</fullName>
    </submittedName>
</protein>
<dbReference type="RefSeq" id="WP_285957622.1">
    <property type="nucleotide sequence ID" value="NZ_JASUZX010000001.1"/>
</dbReference>
<accession>A0AAW7CFF1</accession>
<name>A0AAW7CFF1_HEYCO</name>
<reference evidence="2" key="1">
    <citation type="submission" date="2023-06" db="EMBL/GenBank/DDBJ databases">
        <title>Probiogenomic evaluation and L lactic producing Weizmannia coaggulans BKMTCR2-2 from tree bark.</title>
        <authorList>
            <person name="Mahittikon J."/>
            <person name="Tanasupawat S."/>
        </authorList>
    </citation>
    <scope>NUCLEOTIDE SEQUENCE</scope>
    <source>
        <strain evidence="2">BKMTCR2-2</strain>
    </source>
</reference>
<feature type="region of interest" description="Disordered" evidence="1">
    <location>
        <begin position="31"/>
        <end position="63"/>
    </location>
</feature>
<comment type="caution">
    <text evidence="2">The sequence shown here is derived from an EMBL/GenBank/DDBJ whole genome shotgun (WGS) entry which is preliminary data.</text>
</comment>
<evidence type="ECO:0000313" key="3">
    <source>
        <dbReference type="Proteomes" id="UP001223084"/>
    </source>
</evidence>
<organism evidence="2 3">
    <name type="scientific">Heyndrickxia coagulans</name>
    <name type="common">Weizmannia coagulans</name>
    <dbReference type="NCBI Taxonomy" id="1398"/>
    <lineage>
        <taxon>Bacteria</taxon>
        <taxon>Bacillati</taxon>
        <taxon>Bacillota</taxon>
        <taxon>Bacilli</taxon>
        <taxon>Bacillales</taxon>
        <taxon>Bacillaceae</taxon>
        <taxon>Heyndrickxia</taxon>
    </lineage>
</organism>
<gene>
    <name evidence="2" type="ORF">QN341_00625</name>
</gene>
<evidence type="ECO:0000256" key="1">
    <source>
        <dbReference type="SAM" id="MobiDB-lite"/>
    </source>
</evidence>
<evidence type="ECO:0000313" key="2">
    <source>
        <dbReference type="EMBL" id="MDL5039611.1"/>
    </source>
</evidence>
<sequence length="83" mass="9773">MPKFLVFHHYSRKNFLPDYEEFGYGKRRNIEQSNGENASDGWGMKNSRHKFSSEKKEKSKTQMKQGLLNAFIQQAETYIQPPS</sequence>
<feature type="compositionally biased region" description="Basic and acidic residues" evidence="1">
    <location>
        <begin position="51"/>
        <end position="60"/>
    </location>
</feature>
<dbReference type="Proteomes" id="UP001223084">
    <property type="component" value="Unassembled WGS sequence"/>
</dbReference>